<evidence type="ECO:0000256" key="2">
    <source>
        <dbReference type="ARBA" id="ARBA00005525"/>
    </source>
</evidence>
<dbReference type="PIRSF" id="PIRSF000193">
    <property type="entry name" value="Pyrrol-5-carb_rd"/>
    <property type="match status" value="1"/>
</dbReference>
<name>A0A0R2UEQ7_9GAMM</name>
<comment type="similarity">
    <text evidence="2 10 13">Belongs to the pyrroline-5-carboxylate reductase family.</text>
</comment>
<accession>A0A0R2UEQ7</accession>
<dbReference type="GO" id="GO:0005737">
    <property type="term" value="C:cytoplasm"/>
    <property type="evidence" value="ECO:0007669"/>
    <property type="project" value="UniProtKB-SubCell"/>
</dbReference>
<protein>
    <recommendedName>
        <fullName evidence="10 11">Pyrroline-5-carboxylate reductase</fullName>
        <shortName evidence="10">P5C reductase</shortName>
        <shortName evidence="10">P5CR</shortName>
        <ecNumber evidence="10 11">1.5.1.2</ecNumber>
    </recommendedName>
    <alternativeName>
        <fullName evidence="10">PCA reductase</fullName>
    </alternativeName>
</protein>
<feature type="domain" description="Pyrroline-5-carboxylate reductase dimerisation" evidence="16">
    <location>
        <begin position="161"/>
        <end position="265"/>
    </location>
</feature>
<keyword evidence="5 10" id="KW-0641">Proline biosynthesis</keyword>
<dbReference type="InterPro" id="IPR053790">
    <property type="entry name" value="P5CR-like_CS"/>
</dbReference>
<evidence type="ECO:0000256" key="7">
    <source>
        <dbReference type="ARBA" id="ARBA00023002"/>
    </source>
</evidence>
<evidence type="ECO:0000256" key="4">
    <source>
        <dbReference type="ARBA" id="ARBA00022605"/>
    </source>
</evidence>
<dbReference type="PANTHER" id="PTHR11645">
    <property type="entry name" value="PYRROLINE-5-CARBOXYLATE REDUCTASE"/>
    <property type="match status" value="1"/>
</dbReference>
<reference evidence="17 18" key="1">
    <citation type="submission" date="2015-10" db="EMBL/GenBank/DDBJ databases">
        <title>Metagenome-Assembled Genomes uncover a global brackish microbiome.</title>
        <authorList>
            <person name="Hugerth L.W."/>
            <person name="Larsson J."/>
            <person name="Alneberg J."/>
            <person name="Lindh M.V."/>
            <person name="Legrand C."/>
            <person name="Pinhassi J."/>
            <person name="Andersson A.F."/>
        </authorList>
    </citation>
    <scope>NUCLEOTIDE SEQUENCE [LARGE SCALE GENOMIC DNA]</scope>
    <source>
        <strain evidence="17">BACL26 MAG-121220-bin70</strain>
    </source>
</reference>
<dbReference type="SUPFAM" id="SSF51735">
    <property type="entry name" value="NAD(P)-binding Rossmann-fold domains"/>
    <property type="match status" value="1"/>
</dbReference>
<dbReference type="Proteomes" id="UP000051213">
    <property type="component" value="Unassembled WGS sequence"/>
</dbReference>
<dbReference type="EC" id="1.5.1.2" evidence="10 11"/>
<dbReference type="Pfam" id="PF03807">
    <property type="entry name" value="F420_oxidored"/>
    <property type="match status" value="1"/>
</dbReference>
<evidence type="ECO:0000256" key="9">
    <source>
        <dbReference type="ARBA" id="ARBA00052690"/>
    </source>
</evidence>
<proteinExistence type="inferred from homology"/>
<evidence type="ECO:0000256" key="10">
    <source>
        <dbReference type="HAMAP-Rule" id="MF_01925"/>
    </source>
</evidence>
<comment type="catalytic activity">
    <reaction evidence="8 10">
        <text>L-proline + NAD(+) = (S)-1-pyrroline-5-carboxylate + NADH + 2 H(+)</text>
        <dbReference type="Rhea" id="RHEA:14105"/>
        <dbReference type="ChEBI" id="CHEBI:15378"/>
        <dbReference type="ChEBI" id="CHEBI:17388"/>
        <dbReference type="ChEBI" id="CHEBI:57540"/>
        <dbReference type="ChEBI" id="CHEBI:57945"/>
        <dbReference type="ChEBI" id="CHEBI:60039"/>
        <dbReference type="EC" id="1.5.1.2"/>
    </reaction>
</comment>
<keyword evidence="6 10" id="KW-0521">NADP</keyword>
<organism evidence="17 18">
    <name type="scientific">SAR92 bacterium BACL26 MAG-121220-bin70</name>
    <dbReference type="NCBI Taxonomy" id="1655626"/>
    <lineage>
        <taxon>Bacteria</taxon>
        <taxon>Pseudomonadati</taxon>
        <taxon>Pseudomonadota</taxon>
        <taxon>Gammaproteobacteria</taxon>
        <taxon>Cellvibrionales</taxon>
        <taxon>Porticoccaceae</taxon>
        <taxon>SAR92 clade</taxon>
    </lineage>
</organism>
<comment type="caution">
    <text evidence="17">The sequence shown here is derived from an EMBL/GenBank/DDBJ whole genome shotgun (WGS) entry which is preliminary data.</text>
</comment>
<dbReference type="Pfam" id="PF14748">
    <property type="entry name" value="P5CR_dimer"/>
    <property type="match status" value="1"/>
</dbReference>
<dbReference type="PANTHER" id="PTHR11645:SF0">
    <property type="entry name" value="PYRROLINE-5-CARBOXYLATE REDUCTASE 3"/>
    <property type="match status" value="1"/>
</dbReference>
<evidence type="ECO:0000259" key="16">
    <source>
        <dbReference type="Pfam" id="PF14748"/>
    </source>
</evidence>
<feature type="binding site" evidence="12">
    <location>
        <position position="55"/>
    </location>
    <ligand>
        <name>NADPH</name>
        <dbReference type="ChEBI" id="CHEBI:57783"/>
    </ligand>
</feature>
<evidence type="ECO:0000256" key="14">
    <source>
        <dbReference type="SAM" id="MobiDB-lite"/>
    </source>
</evidence>
<comment type="pathway">
    <text evidence="1 10 13">Amino-acid biosynthesis; L-proline biosynthesis; L-proline from L-glutamate 5-semialdehyde: step 1/1.</text>
</comment>
<dbReference type="UniPathway" id="UPA00098">
    <property type="reaction ID" value="UER00361"/>
</dbReference>
<evidence type="ECO:0000313" key="17">
    <source>
        <dbReference type="EMBL" id="KRO97480.1"/>
    </source>
</evidence>
<evidence type="ECO:0000256" key="13">
    <source>
        <dbReference type="RuleBase" id="RU003903"/>
    </source>
</evidence>
<dbReference type="InterPro" id="IPR029036">
    <property type="entry name" value="P5CR_dimer"/>
</dbReference>
<keyword evidence="3 10" id="KW-0963">Cytoplasm</keyword>
<dbReference type="GO" id="GO:0004735">
    <property type="term" value="F:pyrroline-5-carboxylate reductase activity"/>
    <property type="evidence" value="ECO:0007669"/>
    <property type="project" value="UniProtKB-UniRule"/>
</dbReference>
<dbReference type="SUPFAM" id="SSF48179">
    <property type="entry name" value="6-phosphogluconate dehydrogenase C-terminal domain-like"/>
    <property type="match status" value="1"/>
</dbReference>
<dbReference type="PROSITE" id="PS00521">
    <property type="entry name" value="P5CR"/>
    <property type="match status" value="1"/>
</dbReference>
<comment type="catalytic activity">
    <reaction evidence="9 10 13">
        <text>L-proline + NADP(+) = (S)-1-pyrroline-5-carboxylate + NADPH + 2 H(+)</text>
        <dbReference type="Rhea" id="RHEA:14109"/>
        <dbReference type="ChEBI" id="CHEBI:15378"/>
        <dbReference type="ChEBI" id="CHEBI:17388"/>
        <dbReference type="ChEBI" id="CHEBI:57783"/>
        <dbReference type="ChEBI" id="CHEBI:58349"/>
        <dbReference type="ChEBI" id="CHEBI:60039"/>
        <dbReference type="EC" id="1.5.1.2"/>
    </reaction>
</comment>
<dbReference type="InterPro" id="IPR008927">
    <property type="entry name" value="6-PGluconate_DH-like_C_sf"/>
</dbReference>
<dbReference type="EMBL" id="LICA01000001">
    <property type="protein sequence ID" value="KRO97480.1"/>
    <property type="molecule type" value="Genomic_DNA"/>
</dbReference>
<feature type="region of interest" description="Disordered" evidence="14">
    <location>
        <begin position="212"/>
        <end position="239"/>
    </location>
</feature>
<dbReference type="Gene3D" id="1.10.3730.10">
    <property type="entry name" value="ProC C-terminal domain-like"/>
    <property type="match status" value="1"/>
</dbReference>
<evidence type="ECO:0000256" key="11">
    <source>
        <dbReference type="NCBIfam" id="TIGR00112"/>
    </source>
</evidence>
<dbReference type="HAMAP" id="MF_01925">
    <property type="entry name" value="P5C_reductase"/>
    <property type="match status" value="1"/>
</dbReference>
<dbReference type="NCBIfam" id="TIGR00112">
    <property type="entry name" value="proC"/>
    <property type="match status" value="1"/>
</dbReference>
<dbReference type="InterPro" id="IPR000304">
    <property type="entry name" value="Pyrroline-COOH_reductase"/>
</dbReference>
<feature type="binding site" evidence="12">
    <location>
        <begin position="68"/>
        <end position="71"/>
    </location>
    <ligand>
        <name>NADP(+)</name>
        <dbReference type="ChEBI" id="CHEBI:58349"/>
    </ligand>
</feature>
<gene>
    <name evidence="10" type="primary">proC</name>
    <name evidence="17" type="ORF">ABS24_00300</name>
</gene>
<dbReference type="InterPro" id="IPR036291">
    <property type="entry name" value="NAD(P)-bd_dom_sf"/>
</dbReference>
<dbReference type="FunFam" id="3.40.50.720:FF:000105">
    <property type="entry name" value="Pyrroline-5-carboxylate reductase"/>
    <property type="match status" value="1"/>
</dbReference>
<feature type="compositionally biased region" description="Polar residues" evidence="14">
    <location>
        <begin position="215"/>
        <end position="239"/>
    </location>
</feature>
<evidence type="ECO:0000313" key="18">
    <source>
        <dbReference type="Proteomes" id="UP000051213"/>
    </source>
</evidence>
<dbReference type="AlphaFoldDB" id="A0A0R2UEQ7"/>
<dbReference type="GO" id="GO:0055129">
    <property type="term" value="P:L-proline biosynthetic process"/>
    <property type="evidence" value="ECO:0007669"/>
    <property type="project" value="UniProtKB-UniRule"/>
</dbReference>
<dbReference type="InterPro" id="IPR028939">
    <property type="entry name" value="P5C_Rdtase_cat_N"/>
</dbReference>
<evidence type="ECO:0000256" key="12">
    <source>
        <dbReference type="PIRSR" id="PIRSR000193-1"/>
    </source>
</evidence>
<evidence type="ECO:0000256" key="5">
    <source>
        <dbReference type="ARBA" id="ARBA00022650"/>
    </source>
</evidence>
<evidence type="ECO:0000256" key="8">
    <source>
        <dbReference type="ARBA" id="ARBA00050547"/>
    </source>
</evidence>
<comment type="function">
    <text evidence="10">Catalyzes the reduction of 1-pyrroline-5-carboxylate (PCA) to L-proline.</text>
</comment>
<sequence>MNSIVFIGGGNMASCLVGGTIANGFDPGDILVSEPNETSRDKLKHEFGVAVSEDNQAAVANATVVVLAVKPQIMRKVALALAPALKDQAVVVSIAAGISVESLQGWLGSSAAIIRAMPNTPSLVLAGATALFANQLATEPQKDIVFKIFQSVGYCCWVEREDQINAVIALSGSGPAYFFRILEIMQQVGQELGLSEEIARELASHTALGAAQMAKKSTSSPSELRRQVTSPGGTTERALSTFQKEGLETIFRRAMTSAVERAEEMSENFSD</sequence>
<feature type="binding site" evidence="12">
    <location>
        <begin position="7"/>
        <end position="12"/>
    </location>
    <ligand>
        <name>NADP(+)</name>
        <dbReference type="ChEBI" id="CHEBI:58349"/>
    </ligand>
</feature>
<comment type="subcellular location">
    <subcellularLocation>
        <location evidence="10">Cytoplasm</location>
    </subcellularLocation>
</comment>
<dbReference type="Gene3D" id="3.40.50.720">
    <property type="entry name" value="NAD(P)-binding Rossmann-like Domain"/>
    <property type="match status" value="1"/>
</dbReference>
<evidence type="ECO:0000256" key="6">
    <source>
        <dbReference type="ARBA" id="ARBA00022857"/>
    </source>
</evidence>
<feature type="domain" description="Pyrroline-5-carboxylate reductase catalytic N-terminal" evidence="15">
    <location>
        <begin position="4"/>
        <end position="97"/>
    </location>
</feature>
<evidence type="ECO:0000259" key="15">
    <source>
        <dbReference type="Pfam" id="PF03807"/>
    </source>
</evidence>
<dbReference type="FunFam" id="1.10.3730.10:FF:000001">
    <property type="entry name" value="Pyrroline-5-carboxylate reductase"/>
    <property type="match status" value="1"/>
</dbReference>
<keyword evidence="7 10" id="KW-0560">Oxidoreductase</keyword>
<keyword evidence="4 10" id="KW-0028">Amino-acid biosynthesis</keyword>
<evidence type="ECO:0000256" key="1">
    <source>
        <dbReference type="ARBA" id="ARBA00005205"/>
    </source>
</evidence>
<evidence type="ECO:0000256" key="3">
    <source>
        <dbReference type="ARBA" id="ARBA00022490"/>
    </source>
</evidence>